<feature type="transmembrane region" description="Helical" evidence="8">
    <location>
        <begin position="304"/>
        <end position="326"/>
    </location>
</feature>
<protein>
    <submittedName>
        <fullName evidence="9">Spore gernimation protein</fullName>
    </submittedName>
</protein>
<dbReference type="InterPro" id="IPR004761">
    <property type="entry name" value="Spore_GerAB"/>
</dbReference>
<keyword evidence="6 8" id="KW-1133">Transmembrane helix</keyword>
<gene>
    <name evidence="9" type="ORF">BBD42_24155</name>
</gene>
<evidence type="ECO:0000313" key="9">
    <source>
        <dbReference type="EMBL" id="ANY69230.1"/>
    </source>
</evidence>
<evidence type="ECO:0000256" key="7">
    <source>
        <dbReference type="ARBA" id="ARBA00023136"/>
    </source>
</evidence>
<dbReference type="PANTHER" id="PTHR34975">
    <property type="entry name" value="SPORE GERMINATION PROTEIN A2"/>
    <property type="match status" value="1"/>
</dbReference>
<organism evidence="9">
    <name type="scientific">Paenibacillus sp. BIHB 4019</name>
    <dbReference type="NCBI Taxonomy" id="1870819"/>
    <lineage>
        <taxon>Bacteria</taxon>
        <taxon>Bacillati</taxon>
        <taxon>Bacillota</taxon>
        <taxon>Bacilli</taxon>
        <taxon>Bacillales</taxon>
        <taxon>Paenibacillaceae</taxon>
        <taxon>Paenibacillus</taxon>
    </lineage>
</organism>
<keyword evidence="3" id="KW-0813">Transport</keyword>
<keyword evidence="4" id="KW-0309">Germination</keyword>
<name>A0A1B2DNE4_9BACL</name>
<evidence type="ECO:0000256" key="8">
    <source>
        <dbReference type="SAM" id="Phobius"/>
    </source>
</evidence>
<dbReference type="GO" id="GO:0009847">
    <property type="term" value="P:spore germination"/>
    <property type="evidence" value="ECO:0007669"/>
    <property type="project" value="InterPro"/>
</dbReference>
<feature type="transmembrane region" description="Helical" evidence="8">
    <location>
        <begin position="41"/>
        <end position="62"/>
    </location>
</feature>
<dbReference type="GO" id="GO:0016020">
    <property type="term" value="C:membrane"/>
    <property type="evidence" value="ECO:0007669"/>
    <property type="project" value="UniProtKB-SubCell"/>
</dbReference>
<keyword evidence="5 8" id="KW-0812">Transmembrane</keyword>
<dbReference type="EMBL" id="CP016808">
    <property type="protein sequence ID" value="ANY69230.1"/>
    <property type="molecule type" value="Genomic_DNA"/>
</dbReference>
<feature type="transmembrane region" description="Helical" evidence="8">
    <location>
        <begin position="119"/>
        <end position="136"/>
    </location>
</feature>
<dbReference type="AlphaFoldDB" id="A0A1B2DNE4"/>
<evidence type="ECO:0000256" key="2">
    <source>
        <dbReference type="ARBA" id="ARBA00007998"/>
    </source>
</evidence>
<sequence>MVKALHQVSFLQICMILMMTVGLTNHVVVNPLILDASGRDAWISVLLTGVLFLPWCILLVLFMKRSGQQKLHPWLASKTNPVFAWLMIIPLGLQLLFIGGFTLIDTVRWTTTNYMPSTPRSALIITLCLVCCYFAISGIRMIAIAAGIMLPVVILLGYFVAIANTPEKDYRLLQPVLENGWQPAIHGMIYVGGGFVEMIMLLAIQHRIKSRVKAWQLLILAVLLIYITLGPIIGGITEFGHVESAKQMESPFEQWRLVKFGNIEHVDFLSEFQWLSGAVIRTSFAMFLLGELIPFRKKEGTRRLILLLTLGYILLGFIPINGYSSYLWLYHYYFPVTLATVLVLSAVFLAIALLKRQREGNLA</sequence>
<feature type="transmembrane region" description="Helical" evidence="8">
    <location>
        <begin position="272"/>
        <end position="292"/>
    </location>
</feature>
<evidence type="ECO:0000256" key="5">
    <source>
        <dbReference type="ARBA" id="ARBA00022692"/>
    </source>
</evidence>
<evidence type="ECO:0000256" key="1">
    <source>
        <dbReference type="ARBA" id="ARBA00004141"/>
    </source>
</evidence>
<keyword evidence="7 8" id="KW-0472">Membrane</keyword>
<reference evidence="9" key="1">
    <citation type="submission" date="2016-08" db="EMBL/GenBank/DDBJ databases">
        <title>Complete Genome Seqeunce of Paenibacillus sp. BIHB 4019 from tea rhizoplane.</title>
        <authorList>
            <person name="Thakur R."/>
            <person name="Swarnkar M.K."/>
            <person name="Gulati A."/>
        </authorList>
    </citation>
    <scope>NUCLEOTIDE SEQUENCE [LARGE SCALE GENOMIC DNA]</scope>
    <source>
        <strain evidence="9">BIHB4019</strain>
    </source>
</reference>
<evidence type="ECO:0000256" key="6">
    <source>
        <dbReference type="ARBA" id="ARBA00022989"/>
    </source>
</evidence>
<accession>A0A1B2DNE4</accession>
<feature type="transmembrane region" description="Helical" evidence="8">
    <location>
        <begin position="215"/>
        <end position="236"/>
    </location>
</feature>
<proteinExistence type="inferred from homology"/>
<dbReference type="NCBIfam" id="TIGR00912">
    <property type="entry name" value="2A0309"/>
    <property type="match status" value="1"/>
</dbReference>
<feature type="transmembrane region" description="Helical" evidence="8">
    <location>
        <begin position="332"/>
        <end position="354"/>
    </location>
</feature>
<dbReference type="RefSeq" id="WP_099520267.1">
    <property type="nucleotide sequence ID" value="NZ_CP016808.1"/>
</dbReference>
<comment type="similarity">
    <text evidence="2">Belongs to the amino acid-polyamine-organocation (APC) superfamily. Spore germination protein (SGP) (TC 2.A.3.9) family.</text>
</comment>
<feature type="transmembrane region" description="Helical" evidence="8">
    <location>
        <begin position="9"/>
        <end position="29"/>
    </location>
</feature>
<evidence type="ECO:0000256" key="4">
    <source>
        <dbReference type="ARBA" id="ARBA00022544"/>
    </source>
</evidence>
<comment type="subcellular location">
    <subcellularLocation>
        <location evidence="1">Membrane</location>
        <topology evidence="1">Multi-pass membrane protein</topology>
    </subcellularLocation>
</comment>
<feature type="transmembrane region" description="Helical" evidence="8">
    <location>
        <begin position="143"/>
        <end position="163"/>
    </location>
</feature>
<dbReference type="PANTHER" id="PTHR34975:SF2">
    <property type="entry name" value="SPORE GERMINATION PROTEIN A2"/>
    <property type="match status" value="1"/>
</dbReference>
<feature type="transmembrane region" description="Helical" evidence="8">
    <location>
        <begin position="82"/>
        <end position="104"/>
    </location>
</feature>
<evidence type="ECO:0000256" key="3">
    <source>
        <dbReference type="ARBA" id="ARBA00022448"/>
    </source>
</evidence>
<feature type="transmembrane region" description="Helical" evidence="8">
    <location>
        <begin position="183"/>
        <end position="203"/>
    </location>
</feature>
<dbReference type="Pfam" id="PF03845">
    <property type="entry name" value="Spore_permease"/>
    <property type="match status" value="1"/>
</dbReference>